<evidence type="ECO:0000313" key="2">
    <source>
        <dbReference type="EMBL" id="MBA8826284.1"/>
    </source>
</evidence>
<keyword evidence="3" id="KW-1185">Reference proteome</keyword>
<dbReference type="PANTHER" id="PTHR12110">
    <property type="entry name" value="HYDROXYPYRUVATE ISOMERASE"/>
    <property type="match status" value="1"/>
</dbReference>
<dbReference type="Pfam" id="PF01261">
    <property type="entry name" value="AP_endonuc_2"/>
    <property type="match status" value="1"/>
</dbReference>
<evidence type="ECO:0000313" key="3">
    <source>
        <dbReference type="Proteomes" id="UP000569329"/>
    </source>
</evidence>
<keyword evidence="2" id="KW-0413">Isomerase</keyword>
<dbReference type="PANTHER" id="PTHR12110:SF41">
    <property type="entry name" value="INOSOSE DEHYDRATASE"/>
    <property type="match status" value="1"/>
</dbReference>
<name>A0A839DXS0_9PSEU</name>
<dbReference type="Gene3D" id="3.20.20.150">
    <property type="entry name" value="Divalent-metal-dependent TIM barrel enzymes"/>
    <property type="match status" value="1"/>
</dbReference>
<evidence type="ECO:0000259" key="1">
    <source>
        <dbReference type="Pfam" id="PF01261"/>
    </source>
</evidence>
<proteinExistence type="predicted"/>
<dbReference type="InterPro" id="IPR050312">
    <property type="entry name" value="IolE/XylAMocC-like"/>
</dbReference>
<dbReference type="InterPro" id="IPR036237">
    <property type="entry name" value="Xyl_isomerase-like_sf"/>
</dbReference>
<feature type="domain" description="Xylose isomerase-like TIM barrel" evidence="1">
    <location>
        <begin position="22"/>
        <end position="265"/>
    </location>
</feature>
<dbReference type="GO" id="GO:0016853">
    <property type="term" value="F:isomerase activity"/>
    <property type="evidence" value="ECO:0007669"/>
    <property type="project" value="UniProtKB-KW"/>
</dbReference>
<dbReference type="InterPro" id="IPR013022">
    <property type="entry name" value="Xyl_isomerase-like_TIM-brl"/>
</dbReference>
<reference evidence="2 3" key="1">
    <citation type="submission" date="2020-07" db="EMBL/GenBank/DDBJ databases">
        <title>Sequencing the genomes of 1000 actinobacteria strains.</title>
        <authorList>
            <person name="Klenk H.-P."/>
        </authorList>
    </citation>
    <scope>NUCLEOTIDE SEQUENCE [LARGE SCALE GENOMIC DNA]</scope>
    <source>
        <strain evidence="2 3">DSM 45975</strain>
    </source>
</reference>
<dbReference type="SUPFAM" id="SSF51658">
    <property type="entry name" value="Xylose isomerase-like"/>
    <property type="match status" value="1"/>
</dbReference>
<sequence>MISPRLGCSTISLRDLPLPRALERIAEAGFAEVDLGALPGVCEHVPVPLPPEEVESISRQVRASGLRVRTVNADIGPMDDPDPAGGALAEHLRGLVALAVSVGSPAIMLPCGDYRDRRPTTDSEIRAVADTARRAADIVASEGLRLDVEAPHSMRLCHDTAGSHRLADELDGSSVGIVLDVSHVVASGGDSAEAARALADRVRHVHLRDAVPGDIHRSIGRGHVDFGGFVSALEAAGYTGHYSLELETDDVGDEQRPAEASRAGAEISRLLATTQERLRIGD</sequence>
<organism evidence="2 3">
    <name type="scientific">Halosaccharopolyspora lacisalsi</name>
    <dbReference type="NCBI Taxonomy" id="1000566"/>
    <lineage>
        <taxon>Bacteria</taxon>
        <taxon>Bacillati</taxon>
        <taxon>Actinomycetota</taxon>
        <taxon>Actinomycetes</taxon>
        <taxon>Pseudonocardiales</taxon>
        <taxon>Pseudonocardiaceae</taxon>
        <taxon>Halosaccharopolyspora</taxon>
    </lineage>
</organism>
<gene>
    <name evidence="2" type="ORF">FHX42_003660</name>
</gene>
<dbReference type="EMBL" id="JACGWZ010000005">
    <property type="protein sequence ID" value="MBA8826284.1"/>
    <property type="molecule type" value="Genomic_DNA"/>
</dbReference>
<protein>
    <submittedName>
        <fullName evidence="2">Sugar phosphate isomerase/epimerase</fullName>
    </submittedName>
</protein>
<dbReference type="Proteomes" id="UP000569329">
    <property type="component" value="Unassembled WGS sequence"/>
</dbReference>
<accession>A0A839DXS0</accession>
<dbReference type="AlphaFoldDB" id="A0A839DXS0"/>
<dbReference type="RefSeq" id="WP_182545524.1">
    <property type="nucleotide sequence ID" value="NZ_JACGWZ010000005.1"/>
</dbReference>
<comment type="caution">
    <text evidence="2">The sequence shown here is derived from an EMBL/GenBank/DDBJ whole genome shotgun (WGS) entry which is preliminary data.</text>
</comment>